<dbReference type="Proteomes" id="UP000193961">
    <property type="component" value="Unassembled WGS sequence"/>
</dbReference>
<accession>A0A1X1HYY4</accession>
<evidence type="ECO:0000259" key="1">
    <source>
        <dbReference type="Pfam" id="PF13304"/>
    </source>
</evidence>
<reference evidence="2 3" key="1">
    <citation type="journal article" date="2016" name="Eur. J. Clin. Microbiol. Infect. Dis.">
        <title>Whole genome sequencing as a tool for phylogenetic analysis of clinical strains of Mitis group streptococci.</title>
        <authorList>
            <person name="Rasmussen L.H."/>
            <person name="Dargis R."/>
            <person name="Hojholt K."/>
            <person name="Christensen J.J."/>
            <person name="Skovgaard O."/>
            <person name="Justesen U.S."/>
            <person name="Rosenvinge F.S."/>
            <person name="Moser C."/>
            <person name="Lukjancenko O."/>
            <person name="Rasmussen S."/>
            <person name="Nielsen X.C."/>
        </authorList>
    </citation>
    <scope>NUCLEOTIDE SEQUENCE [LARGE SCALE GENOMIC DNA]</scope>
    <source>
        <strain evidence="2 3">OD_321121_09</strain>
    </source>
</reference>
<protein>
    <recommendedName>
        <fullName evidence="1">ATPase AAA-type core domain-containing protein</fullName>
    </recommendedName>
</protein>
<dbReference type="AlphaFoldDB" id="A0A1X1HYY4"/>
<dbReference type="RefSeq" id="WP_084881608.1">
    <property type="nucleotide sequence ID" value="NZ_NCUQ01000010.1"/>
</dbReference>
<dbReference type="EMBL" id="NCUQ01000010">
    <property type="protein sequence ID" value="ORO66037.1"/>
    <property type="molecule type" value="Genomic_DNA"/>
</dbReference>
<comment type="caution">
    <text evidence="2">The sequence shown here is derived from an EMBL/GenBank/DDBJ whole genome shotgun (WGS) entry which is preliminary data.</text>
</comment>
<evidence type="ECO:0000313" key="3">
    <source>
        <dbReference type="Proteomes" id="UP000193961"/>
    </source>
</evidence>
<evidence type="ECO:0000313" key="2">
    <source>
        <dbReference type="EMBL" id="ORO66037.1"/>
    </source>
</evidence>
<dbReference type="PANTHER" id="PTHR40396:SF1">
    <property type="entry name" value="ATPASE AAA-TYPE CORE DOMAIN-CONTAINING PROTEIN"/>
    <property type="match status" value="1"/>
</dbReference>
<feature type="domain" description="ATPase AAA-type core" evidence="1">
    <location>
        <begin position="45"/>
        <end position="392"/>
    </location>
</feature>
<name>A0A1X1HYY4_STROR</name>
<dbReference type="Pfam" id="PF13304">
    <property type="entry name" value="AAA_21"/>
    <property type="match status" value="1"/>
</dbReference>
<dbReference type="InterPro" id="IPR027417">
    <property type="entry name" value="P-loop_NTPase"/>
</dbReference>
<dbReference type="GO" id="GO:0005524">
    <property type="term" value="F:ATP binding"/>
    <property type="evidence" value="ECO:0007669"/>
    <property type="project" value="InterPro"/>
</dbReference>
<sequence length="449" mass="53056">MLINFRFENFLSYKNLTDFSMIASKVRSHRKYKKQISENLSLLNFSAIYGANASGKSNFINALTFARTFILSSKNELRKNLLKDSYFKAQDSFKLKDTKFEFDFISDNKIYTYGFSVNLFNLSLKEEWLYRNEGGDDLALFNIDYSKPFDKNHFSIENWGLLEKDIPRFDIYISDAQKSNSLFLKYINTPERKIDYSIDVYKAYEWFLQTLEIIEPEGEVSRSAEVFLKQEDTEKLARFLHSFSTGINAIEREEITKADIDEIPDDRVLESIISRVIEVNKNKDSKKIINLVQTEENIYFFSVNDDYEIVIERLYFIHDGTNAKFAFREESDGTRRLIKIYGVLNTVENKVFIIDEIDRSFHPNLTYEFIRKSLENDLIQLIVTTHEDRLLDLSLLRRDQIWFVDKEENASHMYSLEEYKVRFDKDIMKEYLVGKYGSIPKFDCLTMGE</sequence>
<dbReference type="InterPro" id="IPR003959">
    <property type="entry name" value="ATPase_AAA_core"/>
</dbReference>
<dbReference type="GO" id="GO:0016887">
    <property type="term" value="F:ATP hydrolysis activity"/>
    <property type="evidence" value="ECO:0007669"/>
    <property type="project" value="InterPro"/>
</dbReference>
<gene>
    <name evidence="2" type="ORF">B7715_06545</name>
</gene>
<proteinExistence type="predicted"/>
<dbReference type="SUPFAM" id="SSF52540">
    <property type="entry name" value="P-loop containing nucleoside triphosphate hydrolases"/>
    <property type="match status" value="1"/>
</dbReference>
<dbReference type="PANTHER" id="PTHR40396">
    <property type="entry name" value="ATPASE-LIKE PROTEIN"/>
    <property type="match status" value="1"/>
</dbReference>
<dbReference type="Gene3D" id="3.40.50.300">
    <property type="entry name" value="P-loop containing nucleotide triphosphate hydrolases"/>
    <property type="match status" value="1"/>
</dbReference>
<organism evidence="2 3">
    <name type="scientific">Streptococcus oralis subsp. oralis</name>
    <dbReference type="NCBI Taxonomy" id="1891914"/>
    <lineage>
        <taxon>Bacteria</taxon>
        <taxon>Bacillati</taxon>
        <taxon>Bacillota</taxon>
        <taxon>Bacilli</taxon>
        <taxon>Lactobacillales</taxon>
        <taxon>Streptococcaceae</taxon>
        <taxon>Streptococcus</taxon>
    </lineage>
</organism>